<dbReference type="EMBL" id="WKRD01000003">
    <property type="protein sequence ID" value="MSC56667.1"/>
    <property type="molecule type" value="Genomic_DNA"/>
</dbReference>
<feature type="domain" description="Calcineurin-like phosphoesterase" evidence="1">
    <location>
        <begin position="3"/>
        <end position="205"/>
    </location>
</feature>
<evidence type="ECO:0000259" key="1">
    <source>
        <dbReference type="Pfam" id="PF00149"/>
    </source>
</evidence>
<evidence type="ECO:0000313" key="2">
    <source>
        <dbReference type="EMBL" id="MSC56667.1"/>
    </source>
</evidence>
<dbReference type="AlphaFoldDB" id="A0A7C9KVT3"/>
<protein>
    <submittedName>
        <fullName evidence="2">Serine/threonine protein phosphatase</fullName>
    </submittedName>
</protein>
<dbReference type="PANTHER" id="PTHR42850:SF4">
    <property type="entry name" value="ZINC-DEPENDENT ENDOPOLYPHOSPHATASE"/>
    <property type="match status" value="1"/>
</dbReference>
<sequence>MATYVISDIHGEYGKFMELLDIIHFSDEDILYVLGDVVDRGKNPVKTLLKMMEMPNVIPIAGNHEQMMLECMSVLINEVKDENSIKEFAEKFSDDMFQKLYAWQRNGGIATTDELSKLDNETRKDVLDYVSDFSWYEKVAVNGQKYLLVHGGLGNFDIKRDIDDYLLDELVWSRVDYDVRYFDDVITVTGHTPTRYIEDNPRPGYVYRKNNHIDIDCGAYLPGGRLAAICLDTGEEFYSSDNDKELI</sequence>
<dbReference type="InterPro" id="IPR004843">
    <property type="entry name" value="Calcineurin-like_PHP"/>
</dbReference>
<proteinExistence type="predicted"/>
<dbReference type="Pfam" id="PF00149">
    <property type="entry name" value="Metallophos"/>
    <property type="match status" value="1"/>
</dbReference>
<dbReference type="RefSeq" id="WP_154300512.1">
    <property type="nucleotide sequence ID" value="NZ_WKRD01000003.1"/>
</dbReference>
<dbReference type="Gene3D" id="3.60.21.10">
    <property type="match status" value="1"/>
</dbReference>
<dbReference type="GO" id="GO:0008803">
    <property type="term" value="F:bis(5'-nucleosyl)-tetraphosphatase (symmetrical) activity"/>
    <property type="evidence" value="ECO:0007669"/>
    <property type="project" value="TreeGrafter"/>
</dbReference>
<reference evidence="2 3" key="1">
    <citation type="journal article" date="2019" name="Nat. Med.">
        <title>A library of human gut bacterial isolates paired with longitudinal multiomics data enables mechanistic microbiome research.</title>
        <authorList>
            <person name="Poyet M."/>
            <person name="Groussin M."/>
            <person name="Gibbons S.M."/>
            <person name="Avila-Pacheco J."/>
            <person name="Jiang X."/>
            <person name="Kearney S.M."/>
            <person name="Perrotta A.R."/>
            <person name="Berdy B."/>
            <person name="Zhao S."/>
            <person name="Lieberman T.D."/>
            <person name="Swanson P.K."/>
            <person name="Smith M."/>
            <person name="Roesemann S."/>
            <person name="Alexander J.E."/>
            <person name="Rich S.A."/>
            <person name="Livny J."/>
            <person name="Vlamakis H."/>
            <person name="Clish C."/>
            <person name="Bullock K."/>
            <person name="Deik A."/>
            <person name="Scott J."/>
            <person name="Pierce K.A."/>
            <person name="Xavier R.J."/>
            <person name="Alm E.J."/>
        </authorList>
    </citation>
    <scope>NUCLEOTIDE SEQUENCE [LARGE SCALE GENOMIC DNA]</scope>
    <source>
        <strain evidence="2 3">BIOML-A1</strain>
    </source>
</reference>
<dbReference type="GO" id="GO:0005737">
    <property type="term" value="C:cytoplasm"/>
    <property type="evidence" value="ECO:0007669"/>
    <property type="project" value="TreeGrafter"/>
</dbReference>
<gene>
    <name evidence="2" type="ORF">GKE48_04250</name>
</gene>
<dbReference type="GO" id="GO:0110154">
    <property type="term" value="P:RNA decapping"/>
    <property type="evidence" value="ECO:0007669"/>
    <property type="project" value="TreeGrafter"/>
</dbReference>
<dbReference type="Proteomes" id="UP000481964">
    <property type="component" value="Unassembled WGS sequence"/>
</dbReference>
<name>A0A7C9KVT3_9FIRM</name>
<dbReference type="SUPFAM" id="SSF56300">
    <property type="entry name" value="Metallo-dependent phosphatases"/>
    <property type="match status" value="1"/>
</dbReference>
<dbReference type="PANTHER" id="PTHR42850">
    <property type="entry name" value="METALLOPHOSPHOESTERASE"/>
    <property type="match status" value="1"/>
</dbReference>
<organism evidence="2 3">
    <name type="scientific">Lachnospira eligens</name>
    <dbReference type="NCBI Taxonomy" id="39485"/>
    <lineage>
        <taxon>Bacteria</taxon>
        <taxon>Bacillati</taxon>
        <taxon>Bacillota</taxon>
        <taxon>Clostridia</taxon>
        <taxon>Lachnospirales</taxon>
        <taxon>Lachnospiraceae</taxon>
        <taxon>Lachnospira</taxon>
    </lineage>
</organism>
<dbReference type="GO" id="GO:0016791">
    <property type="term" value="F:phosphatase activity"/>
    <property type="evidence" value="ECO:0007669"/>
    <property type="project" value="TreeGrafter"/>
</dbReference>
<dbReference type="InterPro" id="IPR050126">
    <property type="entry name" value="Ap4A_hydrolase"/>
</dbReference>
<comment type="caution">
    <text evidence="2">The sequence shown here is derived from an EMBL/GenBank/DDBJ whole genome shotgun (WGS) entry which is preliminary data.</text>
</comment>
<dbReference type="InterPro" id="IPR029052">
    <property type="entry name" value="Metallo-depent_PP-like"/>
</dbReference>
<accession>A0A7C9KVT3</accession>
<evidence type="ECO:0000313" key="3">
    <source>
        <dbReference type="Proteomes" id="UP000481964"/>
    </source>
</evidence>